<dbReference type="Pfam" id="PF20173">
    <property type="entry name" value="ZnF_RZ-type"/>
    <property type="match status" value="1"/>
</dbReference>
<keyword evidence="4" id="KW-0863">Zinc-finger</keyword>
<evidence type="ECO:0000256" key="3">
    <source>
        <dbReference type="ARBA" id="ARBA00022723"/>
    </source>
</evidence>
<reference evidence="8 9" key="1">
    <citation type="journal article" date="2018" name="IMA Fungus">
        <title>IMA Genome-F 9: Draft genome sequence of Annulohypoxylon stygium, Aspergillus mulundensis, Berkeleyomyces basicola (syn. Thielaviopsis basicola), Ceratocystis smalleyi, two Cercospora beticola strains, Coleophoma cylindrospora, Fusarium fracticaudum, Phialophora cf. hyalina, and Morchella septimelata.</title>
        <authorList>
            <person name="Wingfield B.D."/>
            <person name="Bills G.F."/>
            <person name="Dong Y."/>
            <person name="Huang W."/>
            <person name="Nel W.J."/>
            <person name="Swalarsk-Parry B.S."/>
            <person name="Vaghefi N."/>
            <person name="Wilken P.M."/>
            <person name="An Z."/>
            <person name="de Beer Z.W."/>
            <person name="De Vos L."/>
            <person name="Chen L."/>
            <person name="Duong T.A."/>
            <person name="Gao Y."/>
            <person name="Hammerbacher A."/>
            <person name="Kikkert J.R."/>
            <person name="Li Y."/>
            <person name="Li H."/>
            <person name="Li K."/>
            <person name="Li Q."/>
            <person name="Liu X."/>
            <person name="Ma X."/>
            <person name="Naidoo K."/>
            <person name="Pethybridge S.J."/>
            <person name="Sun J."/>
            <person name="Steenkamp E.T."/>
            <person name="van der Nest M.A."/>
            <person name="van Wyk S."/>
            <person name="Wingfield M.J."/>
            <person name="Xiong C."/>
            <person name="Yue Q."/>
            <person name="Zhang X."/>
        </authorList>
    </citation>
    <scope>NUCLEOTIDE SEQUENCE [LARGE SCALE GENOMIC DNA]</scope>
    <source>
        <strain evidence="8 9">BP 5553</strain>
    </source>
</reference>
<evidence type="ECO:0000256" key="5">
    <source>
        <dbReference type="ARBA" id="ARBA00022833"/>
    </source>
</evidence>
<accession>A0A370TED3</accession>
<protein>
    <recommendedName>
        <fullName evidence="7">RZ-type domain-containing protein</fullName>
    </recommendedName>
</protein>
<evidence type="ECO:0000313" key="8">
    <source>
        <dbReference type="EMBL" id="RDL33046.1"/>
    </source>
</evidence>
<dbReference type="EMBL" id="NPIC01000009">
    <property type="protein sequence ID" value="RDL33046.1"/>
    <property type="molecule type" value="Genomic_DNA"/>
</dbReference>
<keyword evidence="3" id="KW-0479">Metal-binding</keyword>
<organism evidence="8 9">
    <name type="scientific">Venustampulla echinocandica</name>
    <dbReference type="NCBI Taxonomy" id="2656787"/>
    <lineage>
        <taxon>Eukaryota</taxon>
        <taxon>Fungi</taxon>
        <taxon>Dikarya</taxon>
        <taxon>Ascomycota</taxon>
        <taxon>Pezizomycotina</taxon>
        <taxon>Leotiomycetes</taxon>
        <taxon>Helotiales</taxon>
        <taxon>Pleuroascaceae</taxon>
        <taxon>Venustampulla</taxon>
    </lineage>
</organism>
<keyword evidence="6" id="KW-0391">Immunity</keyword>
<dbReference type="RefSeq" id="XP_031866539.1">
    <property type="nucleotide sequence ID" value="XM_032017108.1"/>
</dbReference>
<comment type="caution">
    <text evidence="8">The sequence shown here is derived from an EMBL/GenBank/DDBJ whole genome shotgun (WGS) entry which is preliminary data.</text>
</comment>
<comment type="subcellular location">
    <subcellularLocation>
        <location evidence="1">Cytoplasm</location>
    </subcellularLocation>
</comment>
<gene>
    <name evidence="8" type="ORF">BP5553_08485</name>
</gene>
<evidence type="ECO:0000256" key="2">
    <source>
        <dbReference type="ARBA" id="ARBA00022490"/>
    </source>
</evidence>
<dbReference type="STRING" id="2656787.A0A370TED3"/>
<dbReference type="GO" id="GO:0016887">
    <property type="term" value="F:ATP hydrolysis activity"/>
    <property type="evidence" value="ECO:0007669"/>
    <property type="project" value="InterPro"/>
</dbReference>
<dbReference type="GO" id="GO:0005737">
    <property type="term" value="C:cytoplasm"/>
    <property type="evidence" value="ECO:0007669"/>
    <property type="project" value="UniProtKB-SubCell"/>
</dbReference>
<name>A0A370TED3_9HELO</name>
<keyword evidence="5" id="KW-0862">Zinc</keyword>
<sequence>MRNEVEEVEKMLRDSTFYMPVSNEEKAAVYAAMANDFRGTGHWYYCENGHPFTIGECGMPMETSQCPQCGSPVGGHDHEVVGGVRPATDLERQFGGLRI</sequence>
<evidence type="ECO:0000313" key="9">
    <source>
        <dbReference type="Proteomes" id="UP000254866"/>
    </source>
</evidence>
<dbReference type="GeneID" id="43601334"/>
<evidence type="ECO:0000256" key="6">
    <source>
        <dbReference type="ARBA" id="ARBA00022859"/>
    </source>
</evidence>
<dbReference type="GO" id="GO:0008270">
    <property type="term" value="F:zinc ion binding"/>
    <property type="evidence" value="ECO:0007669"/>
    <property type="project" value="UniProtKB-KW"/>
</dbReference>
<evidence type="ECO:0000259" key="7">
    <source>
        <dbReference type="PROSITE" id="PS51981"/>
    </source>
</evidence>
<dbReference type="GO" id="GO:0002376">
    <property type="term" value="P:immune system process"/>
    <property type="evidence" value="ECO:0007669"/>
    <property type="project" value="UniProtKB-KW"/>
</dbReference>
<evidence type="ECO:0000256" key="4">
    <source>
        <dbReference type="ARBA" id="ARBA00022771"/>
    </source>
</evidence>
<dbReference type="OrthoDB" id="2423195at2759"/>
<dbReference type="PROSITE" id="PS51981">
    <property type="entry name" value="ZF_RZ"/>
    <property type="match status" value="1"/>
</dbReference>
<dbReference type="InterPro" id="IPR046439">
    <property type="entry name" value="ZF_RZ_dom"/>
</dbReference>
<dbReference type="PANTHER" id="PTHR22605">
    <property type="entry name" value="RZ-TYPE DOMAIN-CONTAINING PROTEIN"/>
    <property type="match status" value="1"/>
</dbReference>
<evidence type="ECO:0000256" key="1">
    <source>
        <dbReference type="ARBA" id="ARBA00004496"/>
    </source>
</evidence>
<proteinExistence type="predicted"/>
<dbReference type="InterPro" id="IPR031248">
    <property type="entry name" value="RNF213"/>
</dbReference>
<dbReference type="GO" id="GO:0004842">
    <property type="term" value="F:ubiquitin-protein transferase activity"/>
    <property type="evidence" value="ECO:0007669"/>
    <property type="project" value="InterPro"/>
</dbReference>
<dbReference type="Proteomes" id="UP000254866">
    <property type="component" value="Unassembled WGS sequence"/>
</dbReference>
<keyword evidence="9" id="KW-1185">Reference proteome</keyword>
<keyword evidence="2" id="KW-0963">Cytoplasm</keyword>
<dbReference type="AlphaFoldDB" id="A0A370TED3"/>
<feature type="domain" description="RZ-type" evidence="7">
    <location>
        <begin position="21"/>
        <end position="93"/>
    </location>
</feature>
<dbReference type="PANTHER" id="PTHR22605:SF16">
    <property type="entry name" value="E3 UBIQUITIN-PROTEIN LIGASE RNF213"/>
    <property type="match status" value="1"/>
</dbReference>